<dbReference type="InterPro" id="IPR001969">
    <property type="entry name" value="Aspartic_peptidase_AS"/>
</dbReference>
<keyword evidence="4" id="KW-0645">Protease</keyword>
<dbReference type="InterPro" id="IPR050951">
    <property type="entry name" value="Retrovirus_Pol_polyprotein"/>
</dbReference>
<dbReference type="OrthoDB" id="2289680at2759"/>
<evidence type="ECO:0000313" key="12">
    <source>
        <dbReference type="Proteomes" id="UP000245699"/>
    </source>
</evidence>
<dbReference type="EMBL" id="MBFT01000850">
    <property type="protein sequence ID" value="PVU86757.1"/>
    <property type="molecule type" value="Genomic_DNA"/>
</dbReference>
<dbReference type="PROSITE" id="PS00141">
    <property type="entry name" value="ASP_PROTEASE"/>
    <property type="match status" value="1"/>
</dbReference>
<evidence type="ECO:0000256" key="2">
    <source>
        <dbReference type="ARBA" id="ARBA00022695"/>
    </source>
</evidence>
<dbReference type="InterPro" id="IPR021109">
    <property type="entry name" value="Peptidase_aspartic_dom_sf"/>
</dbReference>
<keyword evidence="4" id="KW-0064">Aspartyl protease</keyword>
<dbReference type="InterPro" id="IPR001995">
    <property type="entry name" value="Peptidase_A2_cat"/>
</dbReference>
<evidence type="ECO:0000256" key="4">
    <source>
        <dbReference type="ARBA" id="ARBA00022750"/>
    </source>
</evidence>
<dbReference type="GO" id="GO:0003676">
    <property type="term" value="F:nucleic acid binding"/>
    <property type="evidence" value="ECO:0007669"/>
    <property type="project" value="InterPro"/>
</dbReference>
<keyword evidence="7" id="KW-0479">Metal-binding</keyword>
<dbReference type="GO" id="GO:0004519">
    <property type="term" value="F:endonuclease activity"/>
    <property type="evidence" value="ECO:0007669"/>
    <property type="project" value="UniProtKB-KW"/>
</dbReference>
<dbReference type="CDD" id="cd00303">
    <property type="entry name" value="retropepsin_like"/>
    <property type="match status" value="1"/>
</dbReference>
<sequence length="567" mass="64344">MLQIIIGSKEESKVFESQSNKSLKVPNNLPLFKTGNNSFKDPERFLIAFRRVLIAHGLNENENWNILLPICTSESVALWIERNINPDFSFEEMQESLIRQYTDVFKDQRLVKQLLLMKPRFNEPVAEFCNRFQELAIESKVDDDERGVIHTLIESLPENLQWQIYAAVENNHIGSLSISEICRYVGGIPVAQRVVESTTHYKGFNHSNNTSTIGYRNFNKSVSSRNMTNSNSNKRDQTFNSIPESKSTFKEQSVKSNNVSGSFNPFKTPSKNEVNNQYQDPNKTMVQKSPVCYKCNKLGHYANFCRLKNNSNYKKSNLENISVKRNAKISPFVVPVLINNAKCMALIDTGADSTFISERVCADLNIEYIKNSGNIATANPKIKIPRIGRTIPVNLKCGKLVCNHPCEIILMDETKDLIIGNDLIPQMQLNIIGLPYEYVGLNDPKEPEYIDDKIKSVVLSTEVDSPDNINKDLLFKRQVLLKNIHNSVHENQKIHPYEPCPLSEAVVKLPTPENAVVNRRQYPIAHAIKPAMTNVINQWVKDGIIQESPEGTTFNTPIFPTAEQVNT</sequence>
<feature type="domain" description="Peptidase A2" evidence="10">
    <location>
        <begin position="343"/>
        <end position="358"/>
    </location>
</feature>
<evidence type="ECO:0008006" key="13">
    <source>
        <dbReference type="Google" id="ProtNLM"/>
    </source>
</evidence>
<dbReference type="PROSITE" id="PS50158">
    <property type="entry name" value="ZF_CCHC"/>
    <property type="match status" value="1"/>
</dbReference>
<keyword evidence="6" id="KW-0378">Hydrolase</keyword>
<feature type="region of interest" description="Disordered" evidence="8">
    <location>
        <begin position="221"/>
        <end position="281"/>
    </location>
</feature>
<protein>
    <recommendedName>
        <fullName evidence="13">CCHC-type domain-containing protein</fullName>
    </recommendedName>
</protein>
<reference evidence="11 12" key="1">
    <citation type="journal article" date="2018" name="MBio">
        <title>Comparative Genomics Reveals the Core Gene Toolbox for the Fungus-Insect Symbiosis.</title>
        <authorList>
            <person name="Wang Y."/>
            <person name="Stata M."/>
            <person name="Wang W."/>
            <person name="Stajich J.E."/>
            <person name="White M.M."/>
            <person name="Moncalvo J.M."/>
        </authorList>
    </citation>
    <scope>NUCLEOTIDE SEQUENCE [LARGE SCALE GENOMIC DNA]</scope>
    <source>
        <strain evidence="11 12">AUS-77-4</strain>
    </source>
</reference>
<keyword evidence="7" id="KW-0863">Zinc-finger</keyword>
<evidence type="ECO:0000256" key="7">
    <source>
        <dbReference type="PROSITE-ProRule" id="PRU00047"/>
    </source>
</evidence>
<dbReference type="InterPro" id="IPR001878">
    <property type="entry name" value="Znf_CCHC"/>
</dbReference>
<name>A0A2T9Y370_9FUNG</name>
<dbReference type="SUPFAM" id="SSF57756">
    <property type="entry name" value="Retrovirus zinc finger-like domains"/>
    <property type="match status" value="1"/>
</dbReference>
<evidence type="ECO:0000256" key="8">
    <source>
        <dbReference type="SAM" id="MobiDB-lite"/>
    </source>
</evidence>
<dbReference type="AlphaFoldDB" id="A0A2T9Y370"/>
<dbReference type="Proteomes" id="UP000245699">
    <property type="component" value="Unassembled WGS sequence"/>
</dbReference>
<dbReference type="PANTHER" id="PTHR37984">
    <property type="entry name" value="PROTEIN CBG26694"/>
    <property type="match status" value="1"/>
</dbReference>
<evidence type="ECO:0000256" key="3">
    <source>
        <dbReference type="ARBA" id="ARBA00022722"/>
    </source>
</evidence>
<keyword evidence="1" id="KW-0808">Transferase</keyword>
<keyword evidence="3" id="KW-0540">Nuclease</keyword>
<dbReference type="GO" id="GO:0008270">
    <property type="term" value="F:zinc ion binding"/>
    <property type="evidence" value="ECO:0007669"/>
    <property type="project" value="UniProtKB-KW"/>
</dbReference>
<dbReference type="Gene3D" id="4.10.60.10">
    <property type="entry name" value="Zinc finger, CCHC-type"/>
    <property type="match status" value="1"/>
</dbReference>
<dbReference type="Gene3D" id="3.10.10.10">
    <property type="entry name" value="HIV Type 1 Reverse Transcriptase, subunit A, domain 1"/>
    <property type="match status" value="1"/>
</dbReference>
<dbReference type="Gene3D" id="2.40.70.10">
    <property type="entry name" value="Acid Proteases"/>
    <property type="match status" value="1"/>
</dbReference>
<keyword evidence="2" id="KW-0548">Nucleotidyltransferase</keyword>
<feature type="compositionally biased region" description="Polar residues" evidence="8">
    <location>
        <begin position="254"/>
        <end position="281"/>
    </location>
</feature>
<dbReference type="GO" id="GO:0016779">
    <property type="term" value="F:nucleotidyltransferase activity"/>
    <property type="evidence" value="ECO:0007669"/>
    <property type="project" value="UniProtKB-KW"/>
</dbReference>
<evidence type="ECO:0000256" key="6">
    <source>
        <dbReference type="ARBA" id="ARBA00022801"/>
    </source>
</evidence>
<keyword evidence="12" id="KW-1185">Reference proteome</keyword>
<evidence type="ECO:0000313" key="11">
    <source>
        <dbReference type="EMBL" id="PVU86757.1"/>
    </source>
</evidence>
<evidence type="ECO:0000256" key="5">
    <source>
        <dbReference type="ARBA" id="ARBA00022759"/>
    </source>
</evidence>
<keyword evidence="5" id="KW-0255">Endonuclease</keyword>
<dbReference type="GO" id="GO:0004190">
    <property type="term" value="F:aspartic-type endopeptidase activity"/>
    <property type="evidence" value="ECO:0007669"/>
    <property type="project" value="UniProtKB-KW"/>
</dbReference>
<dbReference type="PROSITE" id="PS50175">
    <property type="entry name" value="ASP_PROT_RETROV"/>
    <property type="match status" value="1"/>
</dbReference>
<dbReference type="Pfam" id="PF13975">
    <property type="entry name" value="gag-asp_proteas"/>
    <property type="match status" value="1"/>
</dbReference>
<evidence type="ECO:0000259" key="9">
    <source>
        <dbReference type="PROSITE" id="PS50158"/>
    </source>
</evidence>
<organism evidence="11 12">
    <name type="scientific">Furculomyces boomerangus</name>
    <dbReference type="NCBI Taxonomy" id="61424"/>
    <lineage>
        <taxon>Eukaryota</taxon>
        <taxon>Fungi</taxon>
        <taxon>Fungi incertae sedis</taxon>
        <taxon>Zoopagomycota</taxon>
        <taxon>Kickxellomycotina</taxon>
        <taxon>Harpellomycetes</taxon>
        <taxon>Harpellales</taxon>
        <taxon>Harpellaceae</taxon>
        <taxon>Furculomyces</taxon>
    </lineage>
</organism>
<evidence type="ECO:0000259" key="10">
    <source>
        <dbReference type="PROSITE" id="PS50175"/>
    </source>
</evidence>
<dbReference type="InterPro" id="IPR036875">
    <property type="entry name" value="Znf_CCHC_sf"/>
</dbReference>
<proteinExistence type="predicted"/>
<dbReference type="GO" id="GO:0006508">
    <property type="term" value="P:proteolysis"/>
    <property type="evidence" value="ECO:0007669"/>
    <property type="project" value="InterPro"/>
</dbReference>
<feature type="compositionally biased region" description="Polar residues" evidence="8">
    <location>
        <begin position="221"/>
        <end position="246"/>
    </location>
</feature>
<evidence type="ECO:0000256" key="1">
    <source>
        <dbReference type="ARBA" id="ARBA00022679"/>
    </source>
</evidence>
<keyword evidence="7" id="KW-0862">Zinc</keyword>
<gene>
    <name evidence="11" type="ORF">BB559_006414</name>
</gene>
<dbReference type="PANTHER" id="PTHR37984:SF5">
    <property type="entry name" value="PROTEIN NYNRIN-LIKE"/>
    <property type="match status" value="1"/>
</dbReference>
<accession>A0A2T9Y370</accession>
<comment type="caution">
    <text evidence="11">The sequence shown here is derived from an EMBL/GenBank/DDBJ whole genome shotgun (WGS) entry which is preliminary data.</text>
</comment>
<dbReference type="SUPFAM" id="SSF50630">
    <property type="entry name" value="Acid proteases"/>
    <property type="match status" value="1"/>
</dbReference>
<feature type="domain" description="CCHC-type" evidence="9">
    <location>
        <begin position="292"/>
        <end position="306"/>
    </location>
</feature>